<keyword evidence="1" id="KW-0472">Membrane</keyword>
<keyword evidence="3" id="KW-1185">Reference proteome</keyword>
<protein>
    <submittedName>
        <fullName evidence="2">Uncharacterized protein</fullName>
    </submittedName>
</protein>
<proteinExistence type="predicted"/>
<evidence type="ECO:0000313" key="3">
    <source>
        <dbReference type="Proteomes" id="UP000596739"/>
    </source>
</evidence>
<organism evidence="2 3">
    <name type="scientific">Clostridium yunnanense</name>
    <dbReference type="NCBI Taxonomy" id="2800325"/>
    <lineage>
        <taxon>Bacteria</taxon>
        <taxon>Bacillati</taxon>
        <taxon>Bacillota</taxon>
        <taxon>Clostridia</taxon>
        <taxon>Eubacteriales</taxon>
        <taxon>Clostridiaceae</taxon>
        <taxon>Clostridium</taxon>
    </lineage>
</organism>
<dbReference type="EMBL" id="JAENHN010000048">
    <property type="protein sequence ID" value="MBK1812462.1"/>
    <property type="molecule type" value="Genomic_DNA"/>
</dbReference>
<dbReference type="Proteomes" id="UP000596739">
    <property type="component" value="Unassembled WGS sequence"/>
</dbReference>
<evidence type="ECO:0000256" key="1">
    <source>
        <dbReference type="SAM" id="Phobius"/>
    </source>
</evidence>
<comment type="caution">
    <text evidence="2">The sequence shown here is derived from an EMBL/GenBank/DDBJ whole genome shotgun (WGS) entry which is preliminary data.</text>
</comment>
<gene>
    <name evidence="2" type="ORF">JHL18_17730</name>
</gene>
<name>A0ABS1ESY1_9CLOT</name>
<sequence length="110" mass="12772">MKRNKEVHDDYCLDKNKLLDDSLLEQLGLIKKLNVSDLIDKVQYKEKKKKLIISDFLYGGVVLLVLIIQFNILFRMGIVIWISINSFISLLIPLIMLPKLQKRIKGGVFL</sequence>
<dbReference type="RefSeq" id="WP_200271714.1">
    <property type="nucleotide sequence ID" value="NZ_JAENHN010000048.1"/>
</dbReference>
<keyword evidence="1" id="KW-1133">Transmembrane helix</keyword>
<feature type="transmembrane region" description="Helical" evidence="1">
    <location>
        <begin position="51"/>
        <end position="72"/>
    </location>
</feature>
<feature type="transmembrane region" description="Helical" evidence="1">
    <location>
        <begin position="78"/>
        <end position="97"/>
    </location>
</feature>
<reference evidence="3" key="1">
    <citation type="submission" date="2021-01" db="EMBL/GenBank/DDBJ databases">
        <title>Genome public.</title>
        <authorList>
            <person name="Liu C."/>
            <person name="Sun Q."/>
        </authorList>
    </citation>
    <scope>NUCLEOTIDE SEQUENCE [LARGE SCALE GENOMIC DNA]</scope>
    <source>
        <strain evidence="3">YIM B02505</strain>
    </source>
</reference>
<accession>A0ABS1ESY1</accession>
<keyword evidence="1" id="KW-0812">Transmembrane</keyword>
<evidence type="ECO:0000313" key="2">
    <source>
        <dbReference type="EMBL" id="MBK1812462.1"/>
    </source>
</evidence>